<accession>T1HXF6</accession>
<dbReference type="AlphaFoldDB" id="T1HXF6"/>
<evidence type="ECO:0000313" key="2">
    <source>
        <dbReference type="Proteomes" id="UP000015103"/>
    </source>
</evidence>
<protein>
    <submittedName>
        <fullName evidence="1">Uncharacterized protein</fullName>
    </submittedName>
</protein>
<sequence length="213" mass="25235">MDQLQVIGRKIDTEKVKNELCMSKFMYLPGFRRLYCVTPPYDTRVSTVNVQIKRKVKKSKKSKKVSQKRREEKLYEILSSTVQVKMPPLKARTKHPLPVSTKLYPDYKIHNQIYKNRKLSLSQIREKFYKTNQDKNDQEDLFDLSVLLPIINTAYTKLYEEDLDLLKTLVNEEETIMKKIEKPTLRIKDECVERIIYSDNDDDLGPEVDLEEN</sequence>
<dbReference type="InParanoid" id="T1HXF6"/>
<reference evidence="1" key="1">
    <citation type="submission" date="2015-05" db="UniProtKB">
        <authorList>
            <consortium name="EnsemblMetazoa"/>
        </authorList>
    </citation>
    <scope>IDENTIFICATION</scope>
</reference>
<dbReference type="EnsemblMetazoa" id="RPRC008726-RA">
    <property type="protein sequence ID" value="RPRC008726-PA"/>
    <property type="gene ID" value="RPRC008726"/>
</dbReference>
<evidence type="ECO:0000313" key="1">
    <source>
        <dbReference type="EnsemblMetazoa" id="RPRC008726-PA"/>
    </source>
</evidence>
<keyword evidence="2" id="KW-1185">Reference proteome</keyword>
<dbReference type="Proteomes" id="UP000015103">
    <property type="component" value="Unassembled WGS sequence"/>
</dbReference>
<dbReference type="HOGENOM" id="CLU_1295793_0_0_1"/>
<name>T1HXF6_RHOPR</name>
<dbReference type="EMBL" id="ACPB03006244">
    <property type="status" value="NOT_ANNOTATED_CDS"/>
    <property type="molecule type" value="Genomic_DNA"/>
</dbReference>
<dbReference type="VEuPathDB" id="VectorBase:RPRC008726"/>
<proteinExistence type="predicted"/>
<organism evidence="1 2">
    <name type="scientific">Rhodnius prolixus</name>
    <name type="common">Triatomid bug</name>
    <dbReference type="NCBI Taxonomy" id="13249"/>
    <lineage>
        <taxon>Eukaryota</taxon>
        <taxon>Metazoa</taxon>
        <taxon>Ecdysozoa</taxon>
        <taxon>Arthropoda</taxon>
        <taxon>Hexapoda</taxon>
        <taxon>Insecta</taxon>
        <taxon>Pterygota</taxon>
        <taxon>Neoptera</taxon>
        <taxon>Paraneoptera</taxon>
        <taxon>Hemiptera</taxon>
        <taxon>Heteroptera</taxon>
        <taxon>Panheteroptera</taxon>
        <taxon>Cimicomorpha</taxon>
        <taxon>Reduviidae</taxon>
        <taxon>Triatominae</taxon>
        <taxon>Rhodnius</taxon>
    </lineage>
</organism>